<dbReference type="Proteomes" id="UP000186955">
    <property type="component" value="Unassembled WGS sequence"/>
</dbReference>
<name>A0A1Q5UEK1_9EURO</name>
<proteinExistence type="predicted"/>
<dbReference type="InterPro" id="IPR022190">
    <property type="entry name" value="DUF3716"/>
</dbReference>
<dbReference type="EMBL" id="MNBE01000310">
    <property type="protein sequence ID" value="OKP10905.1"/>
    <property type="molecule type" value="Genomic_DNA"/>
</dbReference>
<dbReference type="AlphaFoldDB" id="A0A1Q5UEK1"/>
<keyword evidence="1" id="KW-0175">Coiled coil</keyword>
<evidence type="ECO:0000313" key="3">
    <source>
        <dbReference type="Proteomes" id="UP000186955"/>
    </source>
</evidence>
<feature type="coiled-coil region" evidence="1">
    <location>
        <begin position="84"/>
        <end position="132"/>
    </location>
</feature>
<sequence>MGDIAPSPCVSCQNGHGPFQICVTVLPEYGQPSSARPVAPILDAVKQHSSDLLQECDALKMEQAEIVESFSEIVQMISDTHALMDMATRHLDNLQRAAEKIAKTFDTQQQCIANLERKIKANTDMFRRLARDENTDAQ</sequence>
<reference evidence="2 3" key="1">
    <citation type="submission" date="2016-10" db="EMBL/GenBank/DDBJ databases">
        <title>Genome sequence of the ascomycete fungus Penicillium subrubescens.</title>
        <authorList>
            <person name="De Vries R.P."/>
            <person name="Peng M."/>
            <person name="Dilokpimol A."/>
            <person name="Hilden K."/>
            <person name="Makela M.R."/>
            <person name="Grigoriev I."/>
            <person name="Riley R."/>
            <person name="Granchi Z."/>
        </authorList>
    </citation>
    <scope>NUCLEOTIDE SEQUENCE [LARGE SCALE GENOMIC DNA]</scope>
    <source>
        <strain evidence="2 3">CBS 132785</strain>
    </source>
</reference>
<comment type="caution">
    <text evidence="2">The sequence shown here is derived from an EMBL/GenBank/DDBJ whole genome shotgun (WGS) entry which is preliminary data.</text>
</comment>
<accession>A0A1Q5UEK1</accession>
<organism evidence="2 3">
    <name type="scientific">Penicillium subrubescens</name>
    <dbReference type="NCBI Taxonomy" id="1316194"/>
    <lineage>
        <taxon>Eukaryota</taxon>
        <taxon>Fungi</taxon>
        <taxon>Dikarya</taxon>
        <taxon>Ascomycota</taxon>
        <taxon>Pezizomycotina</taxon>
        <taxon>Eurotiomycetes</taxon>
        <taxon>Eurotiomycetidae</taxon>
        <taxon>Eurotiales</taxon>
        <taxon>Aspergillaceae</taxon>
        <taxon>Penicillium</taxon>
    </lineage>
</organism>
<keyword evidence="3" id="KW-1185">Reference proteome</keyword>
<dbReference type="Pfam" id="PF12511">
    <property type="entry name" value="DUF3716"/>
    <property type="match status" value="1"/>
</dbReference>
<gene>
    <name evidence="2" type="ORF">PENSUB_3725</name>
</gene>
<evidence type="ECO:0000256" key="1">
    <source>
        <dbReference type="SAM" id="Coils"/>
    </source>
</evidence>
<evidence type="ECO:0000313" key="2">
    <source>
        <dbReference type="EMBL" id="OKP10905.1"/>
    </source>
</evidence>
<protein>
    <submittedName>
        <fullName evidence="2">Uncharacterized protein</fullName>
    </submittedName>
</protein>